<organism evidence="2">
    <name type="scientific">Tanacetum cinerariifolium</name>
    <name type="common">Dalmatian daisy</name>
    <name type="synonym">Chrysanthemum cinerariifolium</name>
    <dbReference type="NCBI Taxonomy" id="118510"/>
    <lineage>
        <taxon>Eukaryota</taxon>
        <taxon>Viridiplantae</taxon>
        <taxon>Streptophyta</taxon>
        <taxon>Embryophyta</taxon>
        <taxon>Tracheophyta</taxon>
        <taxon>Spermatophyta</taxon>
        <taxon>Magnoliopsida</taxon>
        <taxon>eudicotyledons</taxon>
        <taxon>Gunneridae</taxon>
        <taxon>Pentapetalae</taxon>
        <taxon>asterids</taxon>
        <taxon>campanulids</taxon>
        <taxon>Asterales</taxon>
        <taxon>Asteraceae</taxon>
        <taxon>Asteroideae</taxon>
        <taxon>Anthemideae</taxon>
        <taxon>Anthemidinae</taxon>
        <taxon>Tanacetum</taxon>
    </lineage>
</organism>
<feature type="compositionally biased region" description="Basic and acidic residues" evidence="1">
    <location>
        <begin position="1"/>
        <end position="17"/>
    </location>
</feature>
<feature type="non-terminal residue" evidence="2">
    <location>
        <position position="61"/>
    </location>
</feature>
<dbReference type="AlphaFoldDB" id="A0A699VUU8"/>
<evidence type="ECO:0000313" key="2">
    <source>
        <dbReference type="EMBL" id="GFD37288.1"/>
    </source>
</evidence>
<sequence length="61" mass="7030">MSSGKEESKPRIDEKFPDTIQIDDDDEDGGDDEDDLKHVPSSKRYQFLVKLIKIMTLTMID</sequence>
<proteinExistence type="predicted"/>
<gene>
    <name evidence="2" type="ORF">Tci_909257</name>
</gene>
<accession>A0A699VUU8</accession>
<feature type="region of interest" description="Disordered" evidence="1">
    <location>
        <begin position="1"/>
        <end position="38"/>
    </location>
</feature>
<reference evidence="2" key="1">
    <citation type="journal article" date="2019" name="Sci. Rep.">
        <title>Draft genome of Tanacetum cinerariifolium, the natural source of mosquito coil.</title>
        <authorList>
            <person name="Yamashiro T."/>
            <person name="Shiraishi A."/>
            <person name="Satake H."/>
            <person name="Nakayama K."/>
        </authorList>
    </citation>
    <scope>NUCLEOTIDE SEQUENCE</scope>
</reference>
<evidence type="ECO:0000256" key="1">
    <source>
        <dbReference type="SAM" id="MobiDB-lite"/>
    </source>
</evidence>
<feature type="compositionally biased region" description="Acidic residues" evidence="1">
    <location>
        <begin position="21"/>
        <end position="34"/>
    </location>
</feature>
<dbReference type="EMBL" id="BKCJ011483634">
    <property type="protein sequence ID" value="GFD37288.1"/>
    <property type="molecule type" value="Genomic_DNA"/>
</dbReference>
<protein>
    <submittedName>
        <fullName evidence="2">Uncharacterized protein</fullName>
    </submittedName>
</protein>
<comment type="caution">
    <text evidence="2">The sequence shown here is derived from an EMBL/GenBank/DDBJ whole genome shotgun (WGS) entry which is preliminary data.</text>
</comment>
<name>A0A699VUU8_TANCI</name>